<gene>
    <name evidence="2" type="ORF">Fot_22091</name>
</gene>
<evidence type="ECO:0000313" key="2">
    <source>
        <dbReference type="EMBL" id="KAL2529490.1"/>
    </source>
</evidence>
<evidence type="ECO:0000313" key="3">
    <source>
        <dbReference type="Proteomes" id="UP001604277"/>
    </source>
</evidence>
<dbReference type="AlphaFoldDB" id="A0ABD1UYD3"/>
<protein>
    <submittedName>
        <fullName evidence="2">Uncharacterized protein</fullName>
    </submittedName>
</protein>
<dbReference type="Proteomes" id="UP001604277">
    <property type="component" value="Unassembled WGS sequence"/>
</dbReference>
<accession>A0ABD1UYD3</accession>
<sequence length="169" mass="18820">MGSSLSTSGRKSSPSSSLRESLLSTLMRDPPCTPRRRSQPSTLLGPPCISHNTLISCGAAVIFYIRALLSSTETLFPLLCYLTLCEENRGSWRREGDGPFTASSGIVPRVEDNRYRVVFPVLSPSSTMLKNGILEKAYLAINKSVRRKGFLQWCGRLSSWKICESEKWK</sequence>
<evidence type="ECO:0000256" key="1">
    <source>
        <dbReference type="SAM" id="MobiDB-lite"/>
    </source>
</evidence>
<organism evidence="2 3">
    <name type="scientific">Forsythia ovata</name>
    <dbReference type="NCBI Taxonomy" id="205694"/>
    <lineage>
        <taxon>Eukaryota</taxon>
        <taxon>Viridiplantae</taxon>
        <taxon>Streptophyta</taxon>
        <taxon>Embryophyta</taxon>
        <taxon>Tracheophyta</taxon>
        <taxon>Spermatophyta</taxon>
        <taxon>Magnoliopsida</taxon>
        <taxon>eudicotyledons</taxon>
        <taxon>Gunneridae</taxon>
        <taxon>Pentapetalae</taxon>
        <taxon>asterids</taxon>
        <taxon>lamiids</taxon>
        <taxon>Lamiales</taxon>
        <taxon>Oleaceae</taxon>
        <taxon>Forsythieae</taxon>
        <taxon>Forsythia</taxon>
    </lineage>
</organism>
<dbReference type="EMBL" id="JBFOLJ010000006">
    <property type="protein sequence ID" value="KAL2529490.1"/>
    <property type="molecule type" value="Genomic_DNA"/>
</dbReference>
<reference evidence="3" key="1">
    <citation type="submission" date="2024-07" db="EMBL/GenBank/DDBJ databases">
        <title>Two chromosome-level genome assemblies of Korean endemic species Abeliophyllum distichum and Forsythia ovata (Oleaceae).</title>
        <authorList>
            <person name="Jang H."/>
        </authorList>
    </citation>
    <scope>NUCLEOTIDE SEQUENCE [LARGE SCALE GENOMIC DNA]</scope>
</reference>
<name>A0ABD1UYD3_9LAMI</name>
<feature type="region of interest" description="Disordered" evidence="1">
    <location>
        <begin position="1"/>
        <end position="20"/>
    </location>
</feature>
<proteinExistence type="predicted"/>
<keyword evidence="3" id="KW-1185">Reference proteome</keyword>
<comment type="caution">
    <text evidence="2">The sequence shown here is derived from an EMBL/GenBank/DDBJ whole genome shotgun (WGS) entry which is preliminary data.</text>
</comment>